<proteinExistence type="predicted"/>
<evidence type="ECO:0000313" key="1">
    <source>
        <dbReference type="EMBL" id="KFA89109.1"/>
    </source>
</evidence>
<name>A0A084SKX4_9BACT</name>
<evidence type="ECO:0000313" key="2">
    <source>
        <dbReference type="Proteomes" id="UP000028547"/>
    </source>
</evidence>
<dbReference type="PROSITE" id="PS51257">
    <property type="entry name" value="PROKAR_LIPOPROTEIN"/>
    <property type="match status" value="1"/>
</dbReference>
<gene>
    <name evidence="1" type="ORF">Q664_37075</name>
</gene>
<reference evidence="1 2" key="1">
    <citation type="submission" date="2014-07" db="EMBL/GenBank/DDBJ databases">
        <title>Draft Genome Sequence of Gephyronic Acid Producer, Cystobacter violaceus Strain Cb vi76.</title>
        <authorList>
            <person name="Stevens D.C."/>
            <person name="Young J."/>
            <person name="Carmichael R."/>
            <person name="Tan J."/>
            <person name="Taylor R.E."/>
        </authorList>
    </citation>
    <scope>NUCLEOTIDE SEQUENCE [LARGE SCALE GENOMIC DNA]</scope>
    <source>
        <strain evidence="1 2">Cb vi76</strain>
    </source>
</reference>
<dbReference type="AlphaFoldDB" id="A0A084SKX4"/>
<dbReference type="EMBL" id="JPMI01000262">
    <property type="protein sequence ID" value="KFA89109.1"/>
    <property type="molecule type" value="Genomic_DNA"/>
</dbReference>
<accession>A0A084SKX4</accession>
<organism evidence="1 2">
    <name type="scientific">Archangium violaceum Cb vi76</name>
    <dbReference type="NCBI Taxonomy" id="1406225"/>
    <lineage>
        <taxon>Bacteria</taxon>
        <taxon>Pseudomonadati</taxon>
        <taxon>Myxococcota</taxon>
        <taxon>Myxococcia</taxon>
        <taxon>Myxococcales</taxon>
        <taxon>Cystobacterineae</taxon>
        <taxon>Archangiaceae</taxon>
        <taxon>Archangium</taxon>
    </lineage>
</organism>
<protein>
    <recommendedName>
        <fullName evidence="3">Lipoprotein</fullName>
    </recommendedName>
</protein>
<dbReference type="Proteomes" id="UP000028547">
    <property type="component" value="Unassembled WGS sequence"/>
</dbReference>
<comment type="caution">
    <text evidence="1">The sequence shown here is derived from an EMBL/GenBank/DDBJ whole genome shotgun (WGS) entry which is preliminary data.</text>
</comment>
<sequence>MPRSRWLAMALVSLVACGPEEEPEPEPQQPAACTQESYDAAVRDAIEATPEEVTDSLWAITPSNTRLSWNADQSAVRMVAWTTFTGYAIGDNTLSREIWVTAVPQLKELCKTVPEDTARIARVNQFLGLPPATAADNNRQFVEMWVKPGDMFRPCPDSEITDSTCGLAFPTGVSSEHRTWISNNYASSYGFWQSTHYPWTGLGYTYDWCSQDDKHVGASEFVVRPGSIVSVVAIIDRNTYCAQ</sequence>
<evidence type="ECO:0008006" key="3">
    <source>
        <dbReference type="Google" id="ProtNLM"/>
    </source>
</evidence>